<comment type="caution">
    <text evidence="1">The sequence shown here is derived from an EMBL/GenBank/DDBJ whole genome shotgun (WGS) entry which is preliminary data.</text>
</comment>
<dbReference type="GO" id="GO:0003723">
    <property type="term" value="F:RNA binding"/>
    <property type="evidence" value="ECO:0007669"/>
    <property type="project" value="TreeGrafter"/>
</dbReference>
<organism evidence="1 2">
    <name type="scientific">Hypsizygus marmoreus</name>
    <name type="common">White beech mushroom</name>
    <name type="synonym">Agaricus marmoreus</name>
    <dbReference type="NCBI Taxonomy" id="39966"/>
    <lineage>
        <taxon>Eukaryota</taxon>
        <taxon>Fungi</taxon>
        <taxon>Dikarya</taxon>
        <taxon>Basidiomycota</taxon>
        <taxon>Agaricomycotina</taxon>
        <taxon>Agaricomycetes</taxon>
        <taxon>Agaricomycetidae</taxon>
        <taxon>Agaricales</taxon>
        <taxon>Tricholomatineae</taxon>
        <taxon>Lyophyllaceae</taxon>
        <taxon>Hypsizygus</taxon>
    </lineage>
</organism>
<dbReference type="EMBL" id="LUEZ02000071">
    <property type="protein sequence ID" value="RDB20161.1"/>
    <property type="molecule type" value="Genomic_DNA"/>
</dbReference>
<dbReference type="PANTHER" id="PTHR15633:SF2">
    <property type="entry name" value="NUCLEOLAR PROTEIN 11"/>
    <property type="match status" value="1"/>
</dbReference>
<dbReference type="AlphaFoldDB" id="A0A369JDG6"/>
<proteinExistence type="predicted"/>
<name>A0A369JDG6_HYPMA</name>
<dbReference type="PANTHER" id="PTHR15633">
    <property type="entry name" value="NUCLEOLAR PROTEIN 11"/>
    <property type="match status" value="1"/>
</dbReference>
<dbReference type="InterPro" id="IPR042859">
    <property type="entry name" value="NOL11"/>
</dbReference>
<evidence type="ECO:0000313" key="1">
    <source>
        <dbReference type="EMBL" id="RDB20161.1"/>
    </source>
</evidence>
<dbReference type="GO" id="GO:0030490">
    <property type="term" value="P:maturation of SSU-rRNA"/>
    <property type="evidence" value="ECO:0007669"/>
    <property type="project" value="InterPro"/>
</dbReference>
<evidence type="ECO:0000313" key="2">
    <source>
        <dbReference type="Proteomes" id="UP000076154"/>
    </source>
</evidence>
<dbReference type="GO" id="GO:0005730">
    <property type="term" value="C:nucleolus"/>
    <property type="evidence" value="ECO:0007669"/>
    <property type="project" value="TreeGrafter"/>
</dbReference>
<dbReference type="Proteomes" id="UP000076154">
    <property type="component" value="Unassembled WGS sequence"/>
</dbReference>
<dbReference type="STRING" id="39966.A0A369JDG6"/>
<dbReference type="InParanoid" id="A0A369JDG6"/>
<accession>A0A369JDG6</accession>
<sequence>MPVNTFINEPFVLSTYGTSTQLSKLASGSKKQRSTASIFASHEKASGSSDGYATITAQADGIHVLDVSTLHPVISHTLGPSTTFSCAAVTRNTVQGTDQICTTYAAIETSSDIGEDESGRTIWMWRENLSGPLEDRAAQKKRSALISHQISGLYTCDDLPSRLLAESSTADLTILDADLNVKNTWTQSQETQGIIRSFVFRGSSCSFLPSASAPSRAAIVVLVAASTNSTHVQVMSVDETDNFLGLGECSIPLKPDQISDLSCSSSGYMSLITHDGTWHSYLLESADTNDIQASVISEPFRLKGISLSKAQNSAEVSLLSLGSSHVLLSALTNSPTPEIVLLLWDLQYSVLLASQTLPVPSTLSQSKDVTIKMTLVPATSSQALFVLSSQTSSSTRKSQAPPSRSSILVVPFSCPETSTIANAMGQVSASARWMEPVTSDSAPLPVPSDDPARTKMLATMQAAMEKNLPQAANVAFFEWEKRESKAKSAARGGNGVLETNQTTLPALSYSFVKDLLLTVVQPSKPANTPYSSEIVRYLLNRHVISGNMIEGGLLAALRFKNDWQSIELALSNVLDLSEAEILDCLYSVVVKHRQNDIASLNDADAMQVDTVSDLPSLPAFLSLCVTYSTSPPALRLAIRNSLKEAEDILAVLNVLADWITKWSKREVKLLPSKKDMSKNEAGIPVLNTREVNRDLPPLKSVLAFLETVLDASFLTLLQHPPAHHLLRSIHSQLEPEIAYIDDIEQLRAPFESFAKAHTKAIQEAGQDNKKKPLGDWRQRRKQAHEQAGLSIGLYQLEELVL</sequence>
<reference evidence="1" key="1">
    <citation type="submission" date="2018-04" db="EMBL/GenBank/DDBJ databases">
        <title>Whole genome sequencing of Hypsizygus marmoreus.</title>
        <authorList>
            <person name="Choi I.-G."/>
            <person name="Min B."/>
            <person name="Kim J.-G."/>
            <person name="Kim S."/>
            <person name="Oh Y.-L."/>
            <person name="Kong W.-S."/>
            <person name="Park H."/>
            <person name="Jeong J."/>
            <person name="Song E.-S."/>
        </authorList>
    </citation>
    <scope>NUCLEOTIDE SEQUENCE [LARGE SCALE GENOMIC DNA]</scope>
    <source>
        <strain evidence="1">51987-8</strain>
    </source>
</reference>
<protein>
    <submittedName>
        <fullName evidence="1">Uncharacterized protein</fullName>
    </submittedName>
</protein>
<keyword evidence="2" id="KW-1185">Reference proteome</keyword>
<dbReference type="OrthoDB" id="4349954at2759"/>
<gene>
    <name evidence="1" type="ORF">Hypma_012958</name>
</gene>